<keyword evidence="10" id="KW-0812">Transmembrane</keyword>
<dbReference type="InterPro" id="IPR000700">
    <property type="entry name" value="PAS-assoc_C"/>
</dbReference>
<dbReference type="NCBIfam" id="TIGR00229">
    <property type="entry name" value="sensory_box"/>
    <property type="match status" value="2"/>
</dbReference>
<dbReference type="InterPro" id="IPR036097">
    <property type="entry name" value="HisK_dim/P_sf"/>
</dbReference>
<feature type="coiled-coil region" evidence="9">
    <location>
        <begin position="447"/>
        <end position="506"/>
    </location>
</feature>
<dbReference type="InterPro" id="IPR004358">
    <property type="entry name" value="Sig_transdc_His_kin-like_C"/>
</dbReference>
<reference evidence="14 15" key="1">
    <citation type="journal article" date="2015" name="Microbes Environ.">
        <title>Distribution and evolution of nitrogen fixation genes in the phylum bacteroidetes.</title>
        <authorList>
            <person name="Inoue J."/>
            <person name="Oshima K."/>
            <person name="Suda W."/>
            <person name="Sakamoto M."/>
            <person name="Iino T."/>
            <person name="Noda S."/>
            <person name="Hongoh Y."/>
            <person name="Hattori M."/>
            <person name="Ohkuma M."/>
        </authorList>
    </citation>
    <scope>NUCLEOTIDE SEQUENCE [LARGE SCALE GENOMIC DNA]</scope>
    <source>
        <strain evidence="14">JCM 15548</strain>
    </source>
</reference>
<dbReference type="RefSeq" id="WP_062125774.1">
    <property type="nucleotide sequence ID" value="NZ_BAZW01000027.1"/>
</dbReference>
<keyword evidence="15" id="KW-1185">Reference proteome</keyword>
<dbReference type="OrthoDB" id="1931120at2"/>
<dbReference type="InterPro" id="IPR005467">
    <property type="entry name" value="His_kinase_dom"/>
</dbReference>
<feature type="transmembrane region" description="Helical" evidence="10">
    <location>
        <begin position="45"/>
        <end position="64"/>
    </location>
</feature>
<gene>
    <name evidence="14" type="ORF">JCM15548_12939</name>
</gene>
<dbReference type="EC" id="2.7.13.3" evidence="2"/>
<dbReference type="InterPro" id="IPR048437">
    <property type="entry name" value="MASE11"/>
</dbReference>
<keyword evidence="5" id="KW-0547">Nucleotide-binding</keyword>
<feature type="domain" description="Histidine kinase" evidence="11">
    <location>
        <begin position="522"/>
        <end position="734"/>
    </location>
</feature>
<dbReference type="SMART" id="SM00091">
    <property type="entry name" value="PAS"/>
    <property type="match status" value="2"/>
</dbReference>
<feature type="transmembrane region" description="Helical" evidence="10">
    <location>
        <begin position="121"/>
        <end position="138"/>
    </location>
</feature>
<dbReference type="Pfam" id="PF20969">
    <property type="entry name" value="MASE11"/>
    <property type="match status" value="1"/>
</dbReference>
<dbReference type="CDD" id="cd00082">
    <property type="entry name" value="HisKA"/>
    <property type="match status" value="1"/>
</dbReference>
<dbReference type="AlphaFoldDB" id="A0A0E9LYJ3"/>
<evidence type="ECO:0000256" key="8">
    <source>
        <dbReference type="ARBA" id="ARBA00023012"/>
    </source>
</evidence>
<dbReference type="GO" id="GO:0000155">
    <property type="term" value="F:phosphorelay sensor kinase activity"/>
    <property type="evidence" value="ECO:0007669"/>
    <property type="project" value="InterPro"/>
</dbReference>
<dbReference type="Gene3D" id="3.30.565.10">
    <property type="entry name" value="Histidine kinase-like ATPase, C-terminal domain"/>
    <property type="match status" value="1"/>
</dbReference>
<evidence type="ECO:0000259" key="11">
    <source>
        <dbReference type="PROSITE" id="PS50109"/>
    </source>
</evidence>
<feature type="transmembrane region" description="Helical" evidence="10">
    <location>
        <begin position="158"/>
        <end position="184"/>
    </location>
</feature>
<evidence type="ECO:0000256" key="10">
    <source>
        <dbReference type="SAM" id="Phobius"/>
    </source>
</evidence>
<evidence type="ECO:0000256" key="6">
    <source>
        <dbReference type="ARBA" id="ARBA00022777"/>
    </source>
</evidence>
<dbReference type="SMART" id="SM00086">
    <property type="entry name" value="PAC"/>
    <property type="match status" value="3"/>
</dbReference>
<dbReference type="PROSITE" id="PS50112">
    <property type="entry name" value="PAS"/>
    <property type="match status" value="2"/>
</dbReference>
<dbReference type="Gene3D" id="1.10.287.130">
    <property type="match status" value="1"/>
</dbReference>
<sequence>MNKTPETYSLEDIKNQVLNTSIIVASVIGSLAFISALLSRVTTTGFNLSIAFEALALLVLLLVTIRRKHFHISIKAYLLVSLIFFLSLSDAFFYGLLSSTRIYLVLVPLFSIIYLTLKRSLLIYTIGILGFIVIGLLHSNQTISLPESYDPNIYLLKFYPWIINAIHITTVGLIVLFITHKFFFSFSGFIRELKHQNQIISQNERSYREIFNSTNEAIFIHHISDGQILDVNDAMLKMYGFSNKEEALHALVKDLSAKNDPETQEKTDMLIGKAIKEAQVFQWQSRRINGELFHTEISLKKTEIGGEGRVLAVVRDISDRVLMEQRIKDSEERYRTLVETSQDGISLMDLSGQMIFLNSKKAKMLGAKASGDLVGQNAFGHLTPESVDKVNAIMPEILQAGSFDALEAEVRRLDGTTFTAEFNVTIIHDASGAPRYLMDTMRDITERKKAEEQLEKYRNHLEALVVERTEELQAINEELSAANEELHAQREELEATLNTLQSTQSRLITIEKMASLGVLAAGIAHEINNPLNFINGGIAALNNYTKENLKEHSQEVSPLLEMMNTGVERAAKIVRSLDHYTQKGNTKTQNCNIHNIIENCLLILSSQLDNRIKVERDYYEGEFRIKCNEAEMHQVIINILTNAIQSIRHEGRITIRTKINDSSFNLNIEDTGCGIDEKIISRVTDPFFTTKDPDDGTGLGLSITQNIINGYGGKLDIRSESGKGTQIVITLPLS</sequence>
<evidence type="ECO:0000256" key="9">
    <source>
        <dbReference type="SAM" id="Coils"/>
    </source>
</evidence>
<keyword evidence="10" id="KW-0472">Membrane</keyword>
<feature type="domain" description="PAS" evidence="12">
    <location>
        <begin position="203"/>
        <end position="278"/>
    </location>
</feature>
<feature type="domain" description="PAC" evidence="13">
    <location>
        <begin position="404"/>
        <end position="456"/>
    </location>
</feature>
<dbReference type="SUPFAM" id="SSF55785">
    <property type="entry name" value="PYP-like sensor domain (PAS domain)"/>
    <property type="match status" value="2"/>
</dbReference>
<dbReference type="Pfam" id="PF02518">
    <property type="entry name" value="HATPase_c"/>
    <property type="match status" value="1"/>
</dbReference>
<dbReference type="GO" id="GO:0006355">
    <property type="term" value="P:regulation of DNA-templated transcription"/>
    <property type="evidence" value="ECO:0007669"/>
    <property type="project" value="InterPro"/>
</dbReference>
<dbReference type="InterPro" id="IPR003661">
    <property type="entry name" value="HisK_dim/P_dom"/>
</dbReference>
<dbReference type="InterPro" id="IPR035965">
    <property type="entry name" value="PAS-like_dom_sf"/>
</dbReference>
<accession>A0A0E9LYJ3</accession>
<dbReference type="STRING" id="1236989.JCM15548_12939"/>
<evidence type="ECO:0000259" key="12">
    <source>
        <dbReference type="PROSITE" id="PS50112"/>
    </source>
</evidence>
<dbReference type="InterPro" id="IPR036890">
    <property type="entry name" value="HATPase_C_sf"/>
</dbReference>
<proteinExistence type="predicted"/>
<dbReference type="CDD" id="cd00130">
    <property type="entry name" value="PAS"/>
    <property type="match status" value="2"/>
</dbReference>
<organism evidence="14 15">
    <name type="scientific">Geofilum rubicundum JCM 15548</name>
    <dbReference type="NCBI Taxonomy" id="1236989"/>
    <lineage>
        <taxon>Bacteria</taxon>
        <taxon>Pseudomonadati</taxon>
        <taxon>Bacteroidota</taxon>
        <taxon>Bacteroidia</taxon>
        <taxon>Marinilabiliales</taxon>
        <taxon>Marinilabiliaceae</taxon>
        <taxon>Geofilum</taxon>
    </lineage>
</organism>
<dbReference type="GO" id="GO:0005524">
    <property type="term" value="F:ATP binding"/>
    <property type="evidence" value="ECO:0007669"/>
    <property type="project" value="UniProtKB-KW"/>
</dbReference>
<evidence type="ECO:0000259" key="13">
    <source>
        <dbReference type="PROSITE" id="PS50113"/>
    </source>
</evidence>
<evidence type="ECO:0000256" key="4">
    <source>
        <dbReference type="ARBA" id="ARBA00022679"/>
    </source>
</evidence>
<dbReference type="SMART" id="SM00388">
    <property type="entry name" value="HisKA"/>
    <property type="match status" value="1"/>
</dbReference>
<feature type="domain" description="PAS" evidence="12">
    <location>
        <begin position="330"/>
        <end position="401"/>
    </location>
</feature>
<comment type="catalytic activity">
    <reaction evidence="1">
        <text>ATP + protein L-histidine = ADP + protein N-phospho-L-histidine.</text>
        <dbReference type="EC" id="2.7.13.3"/>
    </reaction>
</comment>
<evidence type="ECO:0000256" key="3">
    <source>
        <dbReference type="ARBA" id="ARBA00022553"/>
    </source>
</evidence>
<evidence type="ECO:0000313" key="14">
    <source>
        <dbReference type="EMBL" id="GAO30647.1"/>
    </source>
</evidence>
<dbReference type="SUPFAM" id="SSF47384">
    <property type="entry name" value="Homodimeric domain of signal transducing histidine kinase"/>
    <property type="match status" value="1"/>
</dbReference>
<evidence type="ECO:0000256" key="5">
    <source>
        <dbReference type="ARBA" id="ARBA00022741"/>
    </source>
</evidence>
<keyword evidence="3" id="KW-0597">Phosphoprotein</keyword>
<dbReference type="PRINTS" id="PR00344">
    <property type="entry name" value="BCTRLSENSOR"/>
</dbReference>
<name>A0A0E9LYJ3_9BACT</name>
<dbReference type="Pfam" id="PF13426">
    <property type="entry name" value="PAS_9"/>
    <property type="match status" value="1"/>
</dbReference>
<dbReference type="PANTHER" id="PTHR43065">
    <property type="entry name" value="SENSOR HISTIDINE KINASE"/>
    <property type="match status" value="1"/>
</dbReference>
<dbReference type="Pfam" id="PF00512">
    <property type="entry name" value="HisKA"/>
    <property type="match status" value="1"/>
</dbReference>
<feature type="transmembrane region" description="Helical" evidence="10">
    <location>
        <begin position="76"/>
        <end position="94"/>
    </location>
</feature>
<evidence type="ECO:0000256" key="2">
    <source>
        <dbReference type="ARBA" id="ARBA00012438"/>
    </source>
</evidence>
<dbReference type="Proteomes" id="UP000032900">
    <property type="component" value="Unassembled WGS sequence"/>
</dbReference>
<dbReference type="PANTHER" id="PTHR43065:SF46">
    <property type="entry name" value="C4-DICARBOXYLATE TRANSPORT SENSOR PROTEIN DCTB"/>
    <property type="match status" value="1"/>
</dbReference>
<dbReference type="Pfam" id="PF00989">
    <property type="entry name" value="PAS"/>
    <property type="match status" value="1"/>
</dbReference>
<protein>
    <recommendedName>
        <fullName evidence="2">histidine kinase</fullName>
        <ecNumber evidence="2">2.7.13.3</ecNumber>
    </recommendedName>
</protein>
<comment type="caution">
    <text evidence="14">The sequence shown here is derived from an EMBL/GenBank/DDBJ whole genome shotgun (WGS) entry which is preliminary data.</text>
</comment>
<evidence type="ECO:0000313" key="15">
    <source>
        <dbReference type="Proteomes" id="UP000032900"/>
    </source>
</evidence>
<keyword evidence="6" id="KW-0418">Kinase</keyword>
<dbReference type="EMBL" id="BAZW01000027">
    <property type="protein sequence ID" value="GAO30647.1"/>
    <property type="molecule type" value="Genomic_DNA"/>
</dbReference>
<evidence type="ECO:0000256" key="7">
    <source>
        <dbReference type="ARBA" id="ARBA00022840"/>
    </source>
</evidence>
<evidence type="ECO:0000256" key="1">
    <source>
        <dbReference type="ARBA" id="ARBA00000085"/>
    </source>
</evidence>
<keyword evidence="10" id="KW-1133">Transmembrane helix</keyword>
<keyword evidence="4" id="KW-0808">Transferase</keyword>
<feature type="transmembrane region" description="Helical" evidence="10">
    <location>
        <begin position="21"/>
        <end position="39"/>
    </location>
</feature>
<dbReference type="InterPro" id="IPR001610">
    <property type="entry name" value="PAC"/>
</dbReference>
<keyword evidence="9" id="KW-0175">Coiled coil</keyword>
<dbReference type="SUPFAM" id="SSF55874">
    <property type="entry name" value="ATPase domain of HSP90 chaperone/DNA topoisomerase II/histidine kinase"/>
    <property type="match status" value="1"/>
</dbReference>
<dbReference type="InterPro" id="IPR003594">
    <property type="entry name" value="HATPase_dom"/>
</dbReference>
<dbReference type="InterPro" id="IPR000014">
    <property type="entry name" value="PAS"/>
</dbReference>
<dbReference type="SMART" id="SM00387">
    <property type="entry name" value="HATPase_c"/>
    <property type="match status" value="1"/>
</dbReference>
<dbReference type="InterPro" id="IPR013767">
    <property type="entry name" value="PAS_fold"/>
</dbReference>
<dbReference type="PROSITE" id="PS50113">
    <property type="entry name" value="PAC"/>
    <property type="match status" value="1"/>
</dbReference>
<dbReference type="Gene3D" id="3.30.450.20">
    <property type="entry name" value="PAS domain"/>
    <property type="match status" value="2"/>
</dbReference>
<keyword evidence="8" id="KW-0902">Two-component regulatory system</keyword>
<keyword evidence="7" id="KW-0067">ATP-binding</keyword>
<dbReference type="PROSITE" id="PS50109">
    <property type="entry name" value="HIS_KIN"/>
    <property type="match status" value="1"/>
</dbReference>